<reference evidence="4 5" key="1">
    <citation type="submission" date="2016-03" db="EMBL/GenBank/DDBJ databases">
        <authorList>
            <person name="Ploux O."/>
        </authorList>
    </citation>
    <scope>NUCLEOTIDE SEQUENCE [LARGE SCALE GENOMIC DNA]</scope>
    <source>
        <strain evidence="3 4">BER2</strain>
        <strain evidence="2 5">EC13</strain>
    </source>
</reference>
<dbReference type="Proteomes" id="UP000075391">
    <property type="component" value="Unassembled WGS sequence"/>
</dbReference>
<evidence type="ECO:0000313" key="2">
    <source>
        <dbReference type="EMBL" id="KYG62289.1"/>
    </source>
</evidence>
<dbReference type="Gene3D" id="3.60.10.10">
    <property type="entry name" value="Endonuclease/exonuclease/phosphatase"/>
    <property type="match status" value="1"/>
</dbReference>
<dbReference type="OrthoDB" id="5290195at2"/>
<dbReference type="Pfam" id="PF03372">
    <property type="entry name" value="Exo_endo_phos"/>
    <property type="match status" value="1"/>
</dbReference>
<dbReference type="AlphaFoldDB" id="A0A150WTV4"/>
<dbReference type="EMBL" id="LUKD01000009">
    <property type="protein sequence ID" value="KYG62289.1"/>
    <property type="molecule type" value="Genomic_DNA"/>
</dbReference>
<accession>A0A150WTV4</accession>
<dbReference type="SUPFAM" id="SSF56219">
    <property type="entry name" value="DNase I-like"/>
    <property type="match status" value="1"/>
</dbReference>
<dbReference type="EMBL" id="LUKF01000005">
    <property type="protein sequence ID" value="KYG69883.1"/>
    <property type="molecule type" value="Genomic_DNA"/>
</dbReference>
<evidence type="ECO:0000313" key="5">
    <source>
        <dbReference type="Proteomes" id="UP000075799"/>
    </source>
</evidence>
<dbReference type="InterPro" id="IPR036691">
    <property type="entry name" value="Endo/exonu/phosph_ase_sf"/>
</dbReference>
<gene>
    <name evidence="3" type="ORF">AZI85_15930</name>
    <name evidence="2" type="ORF">AZI87_17315</name>
</gene>
<dbReference type="NCBIfam" id="NF003842">
    <property type="entry name" value="PRK05421.1-4"/>
    <property type="match status" value="1"/>
</dbReference>
<comment type="caution">
    <text evidence="3">The sequence shown here is derived from an EMBL/GenBank/DDBJ whole genome shotgun (WGS) entry which is preliminary data.</text>
</comment>
<evidence type="ECO:0000313" key="3">
    <source>
        <dbReference type="EMBL" id="KYG69883.1"/>
    </source>
</evidence>
<feature type="domain" description="Endonuclease/exonuclease/phosphatase" evidence="1">
    <location>
        <begin position="34"/>
        <end position="239"/>
    </location>
</feature>
<name>A0A150WTV4_BDEBC</name>
<proteinExistence type="predicted"/>
<dbReference type="InterPro" id="IPR005135">
    <property type="entry name" value="Endo/exonuclease/phosphatase"/>
</dbReference>
<evidence type="ECO:0000259" key="1">
    <source>
        <dbReference type="Pfam" id="PF03372"/>
    </source>
</evidence>
<dbReference type="RefSeq" id="WP_063209684.1">
    <property type="nucleotide sequence ID" value="NZ_CP168967.1"/>
</dbReference>
<organism evidence="3 4">
    <name type="scientific">Bdellovibrio bacteriovorus</name>
    <dbReference type="NCBI Taxonomy" id="959"/>
    <lineage>
        <taxon>Bacteria</taxon>
        <taxon>Pseudomonadati</taxon>
        <taxon>Bdellovibrionota</taxon>
        <taxon>Bdellovibrionia</taxon>
        <taxon>Bdellovibrionales</taxon>
        <taxon>Pseudobdellovibrionaceae</taxon>
        <taxon>Bdellovibrio</taxon>
    </lineage>
</organism>
<sequence length="263" mass="30291">MVPYIIPTKEKVLLKIGEAQNLPAPTSEFDIFVWNVYKGQKAHIFEKDFRKLGEGKDFILLQEALVDDKMPKIWQQDFATYEWHLAQSFHYKKDLRSTGVAIGAKLPPASVDFIRAKTRELFWLTPKLTLFNEYDFGGTKALFVCTHVLNFVTLKAFTASLYEIAAKMSEFKGPIVLAGDFNTWNVKRYLIMKSIFRDLNLEHLDLENDGRLLKLDHVFVRGFDVIKAQVHHTIISSDHFPLEIRLKVGDPNKPTDPNLILQP</sequence>
<evidence type="ECO:0000313" key="4">
    <source>
        <dbReference type="Proteomes" id="UP000075391"/>
    </source>
</evidence>
<dbReference type="Proteomes" id="UP000075799">
    <property type="component" value="Unassembled WGS sequence"/>
</dbReference>
<dbReference type="GO" id="GO:0003824">
    <property type="term" value="F:catalytic activity"/>
    <property type="evidence" value="ECO:0007669"/>
    <property type="project" value="InterPro"/>
</dbReference>
<protein>
    <recommendedName>
        <fullName evidence="1">Endonuclease/exonuclease/phosphatase domain-containing protein</fullName>
    </recommendedName>
</protein>